<feature type="transmembrane region" description="Helical" evidence="2">
    <location>
        <begin position="84"/>
        <end position="104"/>
    </location>
</feature>
<sequence length="205" mass="21081">MTQPPQQPGPYGQQPGYGPPSGGFPQQQPQQQPGGGYPPPPQAGQQPPGQPPGGFGPPPGQFPPGQFPPGGGFPPPQKKSPLPWILSIVGVLVVAGAVVLIIVLTGGDDKGGEAGGSAKATAEQAIEGYNKRDAEKLNSVVCPESPKASNERLQALKITVTLGEVKEEGDKAKADLVGRDESGKEEKDVMGLKKVDGKWCVLLAG</sequence>
<keyword evidence="4" id="KW-1185">Reference proteome</keyword>
<dbReference type="Proteomes" id="UP000294257">
    <property type="component" value="Unassembled WGS sequence"/>
</dbReference>
<feature type="compositionally biased region" description="Pro residues" evidence="1">
    <location>
        <begin position="36"/>
        <end position="78"/>
    </location>
</feature>
<keyword evidence="2" id="KW-1133">Transmembrane helix</keyword>
<accession>A0A4Q7L4N0</accession>
<feature type="region of interest" description="Disordered" evidence="1">
    <location>
        <begin position="1"/>
        <end position="78"/>
    </location>
</feature>
<protein>
    <recommendedName>
        <fullName evidence="5">Lumazine-binding protein</fullName>
    </recommendedName>
</protein>
<proteinExistence type="predicted"/>
<keyword evidence="2" id="KW-0472">Membrane</keyword>
<organism evidence="3 4">
    <name type="scientific">Herbihabitans rhizosphaerae</name>
    <dbReference type="NCBI Taxonomy" id="1872711"/>
    <lineage>
        <taxon>Bacteria</taxon>
        <taxon>Bacillati</taxon>
        <taxon>Actinomycetota</taxon>
        <taxon>Actinomycetes</taxon>
        <taxon>Pseudonocardiales</taxon>
        <taxon>Pseudonocardiaceae</taxon>
        <taxon>Herbihabitans</taxon>
    </lineage>
</organism>
<reference evidence="3 4" key="1">
    <citation type="submission" date="2019-02" db="EMBL/GenBank/DDBJ databases">
        <title>Genomic Encyclopedia of Type Strains, Phase IV (KMG-IV): sequencing the most valuable type-strain genomes for metagenomic binning, comparative biology and taxonomic classification.</title>
        <authorList>
            <person name="Goeker M."/>
        </authorList>
    </citation>
    <scope>NUCLEOTIDE SEQUENCE [LARGE SCALE GENOMIC DNA]</scope>
    <source>
        <strain evidence="3 4">DSM 101727</strain>
    </source>
</reference>
<dbReference type="EMBL" id="SGWQ01000002">
    <property type="protein sequence ID" value="RZS43461.1"/>
    <property type="molecule type" value="Genomic_DNA"/>
</dbReference>
<dbReference type="AlphaFoldDB" id="A0A4Q7L4N0"/>
<dbReference type="RefSeq" id="WP_130343302.1">
    <property type="nucleotide sequence ID" value="NZ_SGWQ01000002.1"/>
</dbReference>
<evidence type="ECO:0000256" key="2">
    <source>
        <dbReference type="SAM" id="Phobius"/>
    </source>
</evidence>
<dbReference type="SUPFAM" id="SSF81995">
    <property type="entry name" value="beta-sandwich domain of Sec23/24"/>
    <property type="match status" value="1"/>
</dbReference>
<name>A0A4Q7L4N0_9PSEU</name>
<feature type="compositionally biased region" description="Low complexity" evidence="1">
    <location>
        <begin position="23"/>
        <end position="32"/>
    </location>
</feature>
<comment type="caution">
    <text evidence="3">The sequence shown here is derived from an EMBL/GenBank/DDBJ whole genome shotgun (WGS) entry which is preliminary data.</text>
</comment>
<gene>
    <name evidence="3" type="ORF">EV193_102441</name>
</gene>
<keyword evidence="2" id="KW-0812">Transmembrane</keyword>
<evidence type="ECO:0000313" key="4">
    <source>
        <dbReference type="Proteomes" id="UP000294257"/>
    </source>
</evidence>
<evidence type="ECO:0008006" key="5">
    <source>
        <dbReference type="Google" id="ProtNLM"/>
    </source>
</evidence>
<evidence type="ECO:0000256" key="1">
    <source>
        <dbReference type="SAM" id="MobiDB-lite"/>
    </source>
</evidence>
<evidence type="ECO:0000313" key="3">
    <source>
        <dbReference type="EMBL" id="RZS43461.1"/>
    </source>
</evidence>